<gene>
    <name evidence="1" type="ORF">CWS72_10425</name>
</gene>
<dbReference type="AlphaFoldDB" id="A0A2N3PWG0"/>
<organism evidence="1 2">
    <name type="scientific">Telmatospirillum siberiense</name>
    <dbReference type="NCBI Taxonomy" id="382514"/>
    <lineage>
        <taxon>Bacteria</taxon>
        <taxon>Pseudomonadati</taxon>
        <taxon>Pseudomonadota</taxon>
        <taxon>Alphaproteobacteria</taxon>
        <taxon>Rhodospirillales</taxon>
        <taxon>Rhodospirillaceae</taxon>
        <taxon>Telmatospirillum</taxon>
    </lineage>
</organism>
<sequence length="68" mass="7856">MRLWPQSEVKSARRLAPPFPAAGFSRNRFVFEFDDFDFYPVDPSSEVSLRGEIQTLLRKSGLDYEDGI</sequence>
<protein>
    <submittedName>
        <fullName evidence="1">Uncharacterized protein</fullName>
    </submittedName>
</protein>
<dbReference type="Proteomes" id="UP000233293">
    <property type="component" value="Unassembled WGS sequence"/>
</dbReference>
<reference evidence="2" key="1">
    <citation type="submission" date="2017-12" db="EMBL/GenBank/DDBJ databases">
        <title>Draft genome sequence of Telmatospirillum siberiense 26-4b1T, an acidotolerant peatland alphaproteobacterium potentially involved in sulfur cycling.</title>
        <authorList>
            <person name="Hausmann B."/>
            <person name="Pjevac P."/>
            <person name="Schreck K."/>
            <person name="Herbold C.W."/>
            <person name="Daims H."/>
            <person name="Wagner M."/>
            <person name="Pester M."/>
            <person name="Loy A."/>
        </authorList>
    </citation>
    <scope>NUCLEOTIDE SEQUENCE [LARGE SCALE GENOMIC DNA]</scope>
    <source>
        <strain evidence="2">26-4b1</strain>
    </source>
</reference>
<keyword evidence="2" id="KW-1185">Reference proteome</keyword>
<dbReference type="EMBL" id="PIUM01000009">
    <property type="protein sequence ID" value="PKU24737.1"/>
    <property type="molecule type" value="Genomic_DNA"/>
</dbReference>
<evidence type="ECO:0000313" key="1">
    <source>
        <dbReference type="EMBL" id="PKU24737.1"/>
    </source>
</evidence>
<proteinExistence type="predicted"/>
<evidence type="ECO:0000313" key="2">
    <source>
        <dbReference type="Proteomes" id="UP000233293"/>
    </source>
</evidence>
<name>A0A2N3PWG0_9PROT</name>
<comment type="caution">
    <text evidence="1">The sequence shown here is derived from an EMBL/GenBank/DDBJ whole genome shotgun (WGS) entry which is preliminary data.</text>
</comment>
<feature type="non-terminal residue" evidence="1">
    <location>
        <position position="68"/>
    </location>
</feature>
<accession>A0A2N3PWG0</accession>